<dbReference type="InterPro" id="IPR010982">
    <property type="entry name" value="Lambda_DNA-bd_dom_sf"/>
</dbReference>
<dbReference type="AlphaFoldDB" id="A0A1I6UG45"/>
<reference evidence="3" key="1">
    <citation type="submission" date="2016-10" db="EMBL/GenBank/DDBJ databases">
        <authorList>
            <person name="Varghese N."/>
            <person name="Submissions S."/>
        </authorList>
    </citation>
    <scope>NUCLEOTIDE SEQUENCE [LARGE SCALE GENOMIC DNA]</scope>
    <source>
        <strain evidence="3">ANC 5076</strain>
    </source>
</reference>
<organism evidence="2 3">
    <name type="scientific">Acinetobacter bohemicus</name>
    <dbReference type="NCBI Taxonomy" id="1435036"/>
    <lineage>
        <taxon>Bacteria</taxon>
        <taxon>Pseudomonadati</taxon>
        <taxon>Pseudomonadota</taxon>
        <taxon>Gammaproteobacteria</taxon>
        <taxon>Moraxellales</taxon>
        <taxon>Moraxellaceae</taxon>
        <taxon>Acinetobacter</taxon>
    </lineage>
</organism>
<dbReference type="InterPro" id="IPR046847">
    <property type="entry name" value="Xre-like_HTH"/>
</dbReference>
<evidence type="ECO:0000313" key="2">
    <source>
        <dbReference type="EMBL" id="SFT00410.1"/>
    </source>
</evidence>
<gene>
    <name evidence="2" type="ORF">SAMN05444586_10163</name>
</gene>
<evidence type="ECO:0000313" key="3">
    <source>
        <dbReference type="Proteomes" id="UP000182827"/>
    </source>
</evidence>
<dbReference type="Proteomes" id="UP000182827">
    <property type="component" value="Unassembled WGS sequence"/>
</dbReference>
<evidence type="ECO:0000259" key="1">
    <source>
        <dbReference type="Pfam" id="PF20432"/>
    </source>
</evidence>
<dbReference type="RefSeq" id="WP_074946559.1">
    <property type="nucleotide sequence ID" value="NZ_FOZU01000016.1"/>
</dbReference>
<proteinExistence type="predicted"/>
<protein>
    <recommendedName>
        <fullName evidence="1">Antitoxin Xre-like helix-turn-helix domain-containing protein</fullName>
    </recommendedName>
</protein>
<dbReference type="GO" id="GO:0003677">
    <property type="term" value="F:DNA binding"/>
    <property type="evidence" value="ECO:0007669"/>
    <property type="project" value="InterPro"/>
</dbReference>
<dbReference type="SUPFAM" id="SSF47413">
    <property type="entry name" value="lambda repressor-like DNA-binding domains"/>
    <property type="match status" value="1"/>
</dbReference>
<sequence>MNTSSEQTLNNKTILAKAFFNASEQLNLSQTQLAVILGISEPAINKLRSECQIDPLSQQGERALSVIRLFKSLYDLSGGDRDWIQQFLKTKNQVTRGIPLKQIETAHGLVTVLQFVESSIQR</sequence>
<dbReference type="EMBL" id="FOZU01000016">
    <property type="protein sequence ID" value="SFT00410.1"/>
    <property type="molecule type" value="Genomic_DNA"/>
</dbReference>
<name>A0A1I6UG45_9GAMM</name>
<accession>A0A1I6UG45</accession>
<feature type="domain" description="Antitoxin Xre-like helix-turn-helix" evidence="1">
    <location>
        <begin position="12"/>
        <end position="68"/>
    </location>
</feature>
<keyword evidence="3" id="KW-1185">Reference proteome</keyword>
<dbReference type="Pfam" id="PF20432">
    <property type="entry name" value="Xre-like-HTH"/>
    <property type="match status" value="1"/>
</dbReference>